<evidence type="ECO:0000256" key="12">
    <source>
        <dbReference type="ARBA" id="ARBA00023152"/>
    </source>
</evidence>
<dbReference type="PRINTS" id="PR01050">
    <property type="entry name" value="PYRUVTKNASE"/>
</dbReference>
<dbReference type="PROSITE" id="PS00110">
    <property type="entry name" value="PYRUVATE_KINASE"/>
    <property type="match status" value="1"/>
</dbReference>
<evidence type="ECO:0000256" key="10">
    <source>
        <dbReference type="ARBA" id="ARBA00022840"/>
    </source>
</evidence>
<evidence type="ECO:0000313" key="18">
    <source>
        <dbReference type="EMBL" id="NSG85523.1"/>
    </source>
</evidence>
<dbReference type="GO" id="GO:0004743">
    <property type="term" value="F:pyruvate kinase activity"/>
    <property type="evidence" value="ECO:0007669"/>
    <property type="project" value="UniProtKB-EC"/>
</dbReference>
<accession>A0ABX2H8J8</accession>
<evidence type="ECO:0000256" key="11">
    <source>
        <dbReference type="ARBA" id="ARBA00022842"/>
    </source>
</evidence>
<dbReference type="InterPro" id="IPR011037">
    <property type="entry name" value="Pyrv_Knase-like_insert_dom_sf"/>
</dbReference>
<dbReference type="NCBIfam" id="TIGR01064">
    <property type="entry name" value="pyruv_kin"/>
    <property type="match status" value="1"/>
</dbReference>
<evidence type="ECO:0000259" key="16">
    <source>
        <dbReference type="Pfam" id="PF00224"/>
    </source>
</evidence>
<dbReference type="Pfam" id="PF02887">
    <property type="entry name" value="PK_C"/>
    <property type="match status" value="1"/>
</dbReference>
<dbReference type="EMBL" id="JAAITS010000021">
    <property type="protein sequence ID" value="NSG85523.1"/>
    <property type="molecule type" value="Genomic_DNA"/>
</dbReference>
<name>A0ABX2H8J8_9FIRM</name>
<dbReference type="InterPro" id="IPR040442">
    <property type="entry name" value="Pyrv_kinase-like_dom_sf"/>
</dbReference>
<keyword evidence="6 15" id="KW-0808">Transferase</keyword>
<dbReference type="Proteomes" id="UP001644719">
    <property type="component" value="Unassembled WGS sequence"/>
</dbReference>
<comment type="caution">
    <text evidence="18">The sequence shown here is derived from an EMBL/GenBank/DDBJ whole genome shotgun (WGS) entry which is preliminary data.</text>
</comment>
<comment type="pathway">
    <text evidence="2 15">Carbohydrate degradation; glycolysis; pyruvate from D-glyceraldehyde 3-phosphate: step 5/5.</text>
</comment>
<dbReference type="InterPro" id="IPR015795">
    <property type="entry name" value="Pyrv_Knase_C"/>
</dbReference>
<dbReference type="InterPro" id="IPR018209">
    <property type="entry name" value="Pyrv_Knase_AS"/>
</dbReference>
<evidence type="ECO:0000313" key="19">
    <source>
        <dbReference type="Proteomes" id="UP001644719"/>
    </source>
</evidence>
<keyword evidence="9 15" id="KW-0418">Kinase</keyword>
<keyword evidence="10" id="KW-0067">ATP-binding</keyword>
<reference evidence="18 19" key="1">
    <citation type="journal article" date="2020" name="Cell Host Microbe">
        <title>Functional and Genomic Variation between Human-Derived Isolates of Lachnospiraceae Reveals Inter- and Intra-Species Diversity.</title>
        <authorList>
            <person name="Sorbara M.T."/>
            <person name="Littmann E.R."/>
            <person name="Fontana E."/>
            <person name="Moody T.U."/>
            <person name="Kohout C.E."/>
            <person name="Gjonbalaj M."/>
            <person name="Eaton V."/>
            <person name="Seok R."/>
            <person name="Leiner I.M."/>
            <person name="Pamer E.G."/>
        </authorList>
    </citation>
    <scope>NUCLEOTIDE SEQUENCE [LARGE SCALE GENOMIC DNA]</scope>
    <source>
        <strain evidence="18 19">MSK.17.74</strain>
    </source>
</reference>
<keyword evidence="11 15" id="KW-0460">Magnesium</keyword>
<evidence type="ECO:0000256" key="14">
    <source>
        <dbReference type="NCBIfam" id="TIGR01064"/>
    </source>
</evidence>
<gene>
    <name evidence="18" type="primary">pyk</name>
    <name evidence="18" type="ORF">G5B17_08755</name>
</gene>
<dbReference type="NCBIfam" id="NF004491">
    <property type="entry name" value="PRK05826.1"/>
    <property type="match status" value="1"/>
</dbReference>
<dbReference type="PANTHER" id="PTHR11817">
    <property type="entry name" value="PYRUVATE KINASE"/>
    <property type="match status" value="1"/>
</dbReference>
<dbReference type="Gene3D" id="3.40.1380.20">
    <property type="entry name" value="Pyruvate kinase, C-terminal domain"/>
    <property type="match status" value="1"/>
</dbReference>
<keyword evidence="8" id="KW-0547">Nucleotide-binding</keyword>
<evidence type="ECO:0000256" key="8">
    <source>
        <dbReference type="ARBA" id="ARBA00022741"/>
    </source>
</evidence>
<dbReference type="SUPFAM" id="SSF52935">
    <property type="entry name" value="PK C-terminal domain-like"/>
    <property type="match status" value="1"/>
</dbReference>
<feature type="domain" description="Pyruvate kinase C-terminal" evidence="17">
    <location>
        <begin position="358"/>
        <end position="474"/>
    </location>
</feature>
<dbReference type="InterPro" id="IPR015806">
    <property type="entry name" value="Pyrv_Knase_insert_dom_sf"/>
</dbReference>
<organism evidence="18 19">
    <name type="scientific">Blautia faecis</name>
    <dbReference type="NCBI Taxonomy" id="871665"/>
    <lineage>
        <taxon>Bacteria</taxon>
        <taxon>Bacillati</taxon>
        <taxon>Bacillota</taxon>
        <taxon>Clostridia</taxon>
        <taxon>Lachnospirales</taxon>
        <taxon>Lachnospiraceae</taxon>
        <taxon>Blautia</taxon>
    </lineage>
</organism>
<protein>
    <recommendedName>
        <fullName evidence="5 14">Pyruvate kinase</fullName>
        <ecNumber evidence="4 14">2.7.1.40</ecNumber>
    </recommendedName>
</protein>
<evidence type="ECO:0000256" key="5">
    <source>
        <dbReference type="ARBA" id="ARBA00018587"/>
    </source>
</evidence>
<evidence type="ECO:0000256" key="13">
    <source>
        <dbReference type="ARBA" id="ARBA00023317"/>
    </source>
</evidence>
<feature type="domain" description="Pyruvate kinase barrel" evidence="16">
    <location>
        <begin position="1"/>
        <end position="323"/>
    </location>
</feature>
<proteinExistence type="inferred from homology"/>
<dbReference type="SUPFAM" id="SSF50800">
    <property type="entry name" value="PK beta-barrel domain-like"/>
    <property type="match status" value="1"/>
</dbReference>
<dbReference type="InterPro" id="IPR015793">
    <property type="entry name" value="Pyrv_Knase_brl"/>
</dbReference>
<keyword evidence="12 15" id="KW-0324">Glycolysis</keyword>
<evidence type="ECO:0000256" key="15">
    <source>
        <dbReference type="RuleBase" id="RU000504"/>
    </source>
</evidence>
<comment type="similarity">
    <text evidence="3 15">Belongs to the pyruvate kinase family.</text>
</comment>
<keyword evidence="13 18" id="KW-0670">Pyruvate</keyword>
<evidence type="ECO:0000256" key="3">
    <source>
        <dbReference type="ARBA" id="ARBA00008663"/>
    </source>
</evidence>
<comment type="catalytic activity">
    <reaction evidence="15">
        <text>pyruvate + ATP = phosphoenolpyruvate + ADP + H(+)</text>
        <dbReference type="Rhea" id="RHEA:18157"/>
        <dbReference type="ChEBI" id="CHEBI:15361"/>
        <dbReference type="ChEBI" id="CHEBI:15378"/>
        <dbReference type="ChEBI" id="CHEBI:30616"/>
        <dbReference type="ChEBI" id="CHEBI:58702"/>
        <dbReference type="ChEBI" id="CHEBI:456216"/>
        <dbReference type="EC" id="2.7.1.40"/>
    </reaction>
</comment>
<dbReference type="InterPro" id="IPR001697">
    <property type="entry name" value="Pyr_Knase"/>
</dbReference>
<dbReference type="NCBIfam" id="NF004978">
    <property type="entry name" value="PRK06354.1"/>
    <property type="match status" value="1"/>
</dbReference>
<evidence type="ECO:0000256" key="4">
    <source>
        <dbReference type="ARBA" id="ARBA00012142"/>
    </source>
</evidence>
<evidence type="ECO:0000256" key="7">
    <source>
        <dbReference type="ARBA" id="ARBA00022723"/>
    </source>
</evidence>
<sequence>MKRTKIICTMGPASSKKNTLRAMMRAGMDIARFNFSHGSHEEHRGRVDMVKNLREELNIPVALLLDTKGPEIRTKLLKDHKKITLEAGSEFTLTTGDIEGDETRVAITYENLYKDVKKGGKILIDDGLIELEIENIKNGDIVCRVLNGGELGERKGINVPYVKVKLPGITEQDKDDILFGITQEFDYIAASFVRDAKAIKEIRQLLDENGGHDIGIIAKIENAEGVENIDEIIKAADGIMVARGDLGVEIPPSEVPYIQKMIIRKCNENYVPVITATQMLDSMIRNPRPTRAEVADVANAIYDGTDAIMLSGETAAGKYPLEALKMMVEIAQTTEPHLHYEDYTHNRNMCGESRVSSAVGLAAVQTARDLKAKAIVTPTFGGRTARLISNFRPEAPIYAVTPNDTILHRLQLVWGVTPLKGYEKDSTEHIISQAMSVVRRKRLAKKGDLIVFTVGDPATNMTREGAVTNMLHVIEAK</sequence>
<evidence type="ECO:0000256" key="2">
    <source>
        <dbReference type="ARBA" id="ARBA00004997"/>
    </source>
</evidence>
<keyword evidence="7" id="KW-0479">Metal-binding</keyword>
<keyword evidence="19" id="KW-1185">Reference proteome</keyword>
<evidence type="ECO:0000256" key="1">
    <source>
        <dbReference type="ARBA" id="ARBA00001958"/>
    </source>
</evidence>
<dbReference type="Gene3D" id="3.20.20.60">
    <property type="entry name" value="Phosphoenolpyruvate-binding domains"/>
    <property type="match status" value="1"/>
</dbReference>
<dbReference type="Gene3D" id="2.40.33.10">
    <property type="entry name" value="PK beta-barrel domain-like"/>
    <property type="match status" value="1"/>
</dbReference>
<dbReference type="InterPro" id="IPR036918">
    <property type="entry name" value="Pyrv_Knase_C_sf"/>
</dbReference>
<dbReference type="InterPro" id="IPR015813">
    <property type="entry name" value="Pyrv/PenolPyrv_kinase-like_dom"/>
</dbReference>
<evidence type="ECO:0000256" key="9">
    <source>
        <dbReference type="ARBA" id="ARBA00022777"/>
    </source>
</evidence>
<evidence type="ECO:0000256" key="6">
    <source>
        <dbReference type="ARBA" id="ARBA00022679"/>
    </source>
</evidence>
<dbReference type="GO" id="GO:0016301">
    <property type="term" value="F:kinase activity"/>
    <property type="evidence" value="ECO:0007669"/>
    <property type="project" value="UniProtKB-KW"/>
</dbReference>
<evidence type="ECO:0000259" key="17">
    <source>
        <dbReference type="Pfam" id="PF02887"/>
    </source>
</evidence>
<comment type="cofactor">
    <cofactor evidence="1">
        <name>K(+)</name>
        <dbReference type="ChEBI" id="CHEBI:29103"/>
    </cofactor>
</comment>
<dbReference type="Pfam" id="PF00224">
    <property type="entry name" value="PK"/>
    <property type="match status" value="1"/>
</dbReference>
<dbReference type="RefSeq" id="WP_173715474.1">
    <property type="nucleotide sequence ID" value="NZ_JAAINN010000001.1"/>
</dbReference>
<dbReference type="SUPFAM" id="SSF51621">
    <property type="entry name" value="Phosphoenolpyruvate/pyruvate domain"/>
    <property type="match status" value="1"/>
</dbReference>
<dbReference type="EC" id="2.7.1.40" evidence="4 14"/>